<accession>X0UNY4</accession>
<dbReference type="GO" id="GO:0032259">
    <property type="term" value="P:methylation"/>
    <property type="evidence" value="ECO:0007669"/>
    <property type="project" value="InterPro"/>
</dbReference>
<feature type="non-terminal residue" evidence="1">
    <location>
        <position position="247"/>
    </location>
</feature>
<dbReference type="Gene3D" id="3.20.20.460">
    <property type="entry name" value="Monomethylamine methyltransferase MtmB"/>
    <property type="match status" value="1"/>
</dbReference>
<dbReference type="SUPFAM" id="SSF75098">
    <property type="entry name" value="Monomethylamine methyltransferase MtmB"/>
    <property type="match status" value="1"/>
</dbReference>
<evidence type="ECO:0008006" key="2">
    <source>
        <dbReference type="Google" id="ProtNLM"/>
    </source>
</evidence>
<dbReference type="InterPro" id="IPR008031">
    <property type="entry name" value="MtmB_MeTrfase"/>
</dbReference>
<gene>
    <name evidence="1" type="ORF">S01H1_41678</name>
</gene>
<evidence type="ECO:0000313" key="1">
    <source>
        <dbReference type="EMBL" id="GAG00962.1"/>
    </source>
</evidence>
<proteinExistence type="predicted"/>
<name>X0UNY4_9ZZZZ</name>
<sequence length="247" mass="27494">MSNSVLELNRKITAGPRMGEMDFTAFVATKAKEVTNKYHIEYDPSDCFPSDGSFLDATWKAGKELAIETGFYCPETKRRILVSEDEIYQGLEEARRDEPLFDVPARNIGDKKPLCLIAGPLGIPVSEEVYLPLHISYAQEPGVAHMTLGTLRSYRDITSKAGTPAEILMKRQEVEWALEALKKVGKTDVYIEPQMQNLLLTPYIMDMSERIATFIPGASADSKMTISNAVIFAYFRSRGLPIMEGGG</sequence>
<dbReference type="InterPro" id="IPR036655">
    <property type="entry name" value="MtmB_sf"/>
</dbReference>
<comment type="caution">
    <text evidence="1">The sequence shown here is derived from an EMBL/GenBank/DDBJ whole genome shotgun (WGS) entry which is preliminary data.</text>
</comment>
<reference evidence="1" key="1">
    <citation type="journal article" date="2014" name="Front. Microbiol.">
        <title>High frequency of phylogenetically diverse reductive dehalogenase-homologous genes in deep subseafloor sedimentary metagenomes.</title>
        <authorList>
            <person name="Kawai M."/>
            <person name="Futagami T."/>
            <person name="Toyoda A."/>
            <person name="Takaki Y."/>
            <person name="Nishi S."/>
            <person name="Hori S."/>
            <person name="Arai W."/>
            <person name="Tsubouchi T."/>
            <person name="Morono Y."/>
            <person name="Uchiyama I."/>
            <person name="Ito T."/>
            <person name="Fujiyama A."/>
            <person name="Inagaki F."/>
            <person name="Takami H."/>
        </authorList>
    </citation>
    <scope>NUCLEOTIDE SEQUENCE</scope>
    <source>
        <strain evidence="1">Expedition CK06-06</strain>
    </source>
</reference>
<dbReference type="Pfam" id="PF05369">
    <property type="entry name" value="MtmB"/>
    <property type="match status" value="1"/>
</dbReference>
<dbReference type="EMBL" id="BARS01026450">
    <property type="protein sequence ID" value="GAG00962.1"/>
    <property type="molecule type" value="Genomic_DNA"/>
</dbReference>
<dbReference type="GO" id="GO:0008168">
    <property type="term" value="F:methyltransferase activity"/>
    <property type="evidence" value="ECO:0007669"/>
    <property type="project" value="InterPro"/>
</dbReference>
<organism evidence="1">
    <name type="scientific">marine sediment metagenome</name>
    <dbReference type="NCBI Taxonomy" id="412755"/>
    <lineage>
        <taxon>unclassified sequences</taxon>
        <taxon>metagenomes</taxon>
        <taxon>ecological metagenomes</taxon>
    </lineage>
</organism>
<protein>
    <recommendedName>
        <fullName evidence="2">Trimethylamine methyltransferase</fullName>
    </recommendedName>
</protein>
<dbReference type="AlphaFoldDB" id="X0UNY4"/>